<keyword evidence="5" id="KW-0804">Transcription</keyword>
<dbReference type="InterPro" id="IPR014978">
    <property type="entry name" value="Gln-Leu-Gln_QLQ"/>
</dbReference>
<dbReference type="SMART" id="SM00951">
    <property type="entry name" value="QLQ"/>
    <property type="match status" value="1"/>
</dbReference>
<name>A0A843W911_COLES</name>
<evidence type="ECO:0000256" key="2">
    <source>
        <dbReference type="ARBA" id="ARBA00008122"/>
    </source>
</evidence>
<comment type="caution">
    <text evidence="9">The sequence shown here is derived from an EMBL/GenBank/DDBJ whole genome shotgun (WGS) entry which is preliminary data.</text>
</comment>
<feature type="domain" description="WRC" evidence="8">
    <location>
        <begin position="75"/>
        <end position="119"/>
    </location>
</feature>
<dbReference type="PANTHER" id="PTHR31602:SF46">
    <property type="entry name" value="GROWTH-REGULATING FACTOR 6"/>
    <property type="match status" value="1"/>
</dbReference>
<dbReference type="GO" id="GO:0006355">
    <property type="term" value="P:regulation of DNA-templated transcription"/>
    <property type="evidence" value="ECO:0007669"/>
    <property type="project" value="InterPro"/>
</dbReference>
<feature type="short sequence motif" description="Bipartite nuclear localization signal" evidence="4">
    <location>
        <begin position="108"/>
        <end position="115"/>
    </location>
</feature>
<dbReference type="PROSITE" id="PS51666">
    <property type="entry name" value="QLQ"/>
    <property type="match status" value="1"/>
</dbReference>
<dbReference type="GO" id="GO:0005524">
    <property type="term" value="F:ATP binding"/>
    <property type="evidence" value="ECO:0007669"/>
    <property type="project" value="UniProtKB-UniRule"/>
</dbReference>
<keyword evidence="5" id="KW-0010">Activator</keyword>
<keyword evidence="5" id="KW-0805">Transcription regulation</keyword>
<dbReference type="Pfam" id="PF08880">
    <property type="entry name" value="QLQ"/>
    <property type="match status" value="1"/>
</dbReference>
<dbReference type="Proteomes" id="UP000652761">
    <property type="component" value="Unassembled WGS sequence"/>
</dbReference>
<dbReference type="PANTHER" id="PTHR31602">
    <property type="entry name" value="GROWTH-REGULATING FACTOR 5"/>
    <property type="match status" value="1"/>
</dbReference>
<protein>
    <recommendedName>
        <fullName evidence="5">Growth-regulating factor</fullName>
    </recommendedName>
</protein>
<comment type="function">
    <text evidence="5">Transcription activator.</text>
</comment>
<evidence type="ECO:0000313" key="9">
    <source>
        <dbReference type="EMBL" id="MQM01365.1"/>
    </source>
</evidence>
<dbReference type="GO" id="GO:0006351">
    <property type="term" value="P:DNA-templated transcription"/>
    <property type="evidence" value="ECO:0007669"/>
    <property type="project" value="UniProtKB-UniRule"/>
</dbReference>
<sequence>MMSGRSSKYPFTASQWQELEHQALIFKYMASGTPIPHDLLLPIKRSFCFDSCSTSPYPNGGWGCFQMGFGRKAEDPEPWRCRRTDGKKWRCSKEAYPDSKYCERHMHRGKNRSRKPVEMPIPTTNSTVAAATTFPTPSLYSPLLSMASAAEGHHVMDPYSASRNVATLGFPIHSSANHFNIDTASSAYRHSSHGLTEEVLDQYTTGMSASSSSGRERSRQFTALGMTSRAGGERRHGGFPSLQDQGSGFFPGVELQEEQKQEKRQHCFMLGAHMETEKPAAVAEGEGESRRPLLHFIDDWPLRASREPWMDAAGEEQPGWGAFAKTQLSISIPMAHHDLPTAGSRSGRAGD</sequence>
<keyword evidence="3 4" id="KW-0539">Nucleus</keyword>
<dbReference type="OrthoDB" id="1927209at2759"/>
<dbReference type="AlphaFoldDB" id="A0A843W911"/>
<evidence type="ECO:0000259" key="7">
    <source>
        <dbReference type="PROSITE" id="PS51666"/>
    </source>
</evidence>
<evidence type="ECO:0000256" key="3">
    <source>
        <dbReference type="ARBA" id="ARBA00023242"/>
    </source>
</evidence>
<evidence type="ECO:0000313" key="10">
    <source>
        <dbReference type="Proteomes" id="UP000652761"/>
    </source>
</evidence>
<dbReference type="InterPro" id="IPR031137">
    <property type="entry name" value="GRF"/>
</dbReference>
<evidence type="ECO:0000256" key="6">
    <source>
        <dbReference type="SAM" id="MobiDB-lite"/>
    </source>
</evidence>
<comment type="subcellular location">
    <subcellularLocation>
        <location evidence="1 4 5">Nucleus</location>
    </subcellularLocation>
</comment>
<proteinExistence type="inferred from homology"/>
<dbReference type="Pfam" id="PF08879">
    <property type="entry name" value="WRC"/>
    <property type="match status" value="1"/>
</dbReference>
<keyword evidence="10" id="KW-1185">Reference proteome</keyword>
<reference evidence="9" key="1">
    <citation type="submission" date="2017-07" db="EMBL/GenBank/DDBJ databases">
        <title>Taro Niue Genome Assembly and Annotation.</title>
        <authorList>
            <person name="Atibalentja N."/>
            <person name="Keating K."/>
            <person name="Fields C.J."/>
        </authorList>
    </citation>
    <scope>NUCLEOTIDE SEQUENCE</scope>
    <source>
        <strain evidence="9">Niue_2</strain>
        <tissue evidence="9">Leaf</tissue>
    </source>
</reference>
<evidence type="ECO:0000256" key="1">
    <source>
        <dbReference type="ARBA" id="ARBA00004123"/>
    </source>
</evidence>
<dbReference type="PROSITE" id="PS51667">
    <property type="entry name" value="WRC"/>
    <property type="match status" value="1"/>
</dbReference>
<accession>A0A843W911</accession>
<dbReference type="InterPro" id="IPR014977">
    <property type="entry name" value="WRC_dom"/>
</dbReference>
<feature type="region of interest" description="Disordered" evidence="6">
    <location>
        <begin position="227"/>
        <end position="249"/>
    </location>
</feature>
<evidence type="ECO:0000256" key="5">
    <source>
        <dbReference type="RuleBase" id="RU367127"/>
    </source>
</evidence>
<evidence type="ECO:0000256" key="4">
    <source>
        <dbReference type="PROSITE-ProRule" id="PRU01002"/>
    </source>
</evidence>
<evidence type="ECO:0000259" key="8">
    <source>
        <dbReference type="PROSITE" id="PS51667"/>
    </source>
</evidence>
<feature type="domain" description="QLQ" evidence="7">
    <location>
        <begin position="10"/>
        <end position="45"/>
    </location>
</feature>
<dbReference type="GO" id="GO:0032502">
    <property type="term" value="P:developmental process"/>
    <property type="evidence" value="ECO:0007669"/>
    <property type="project" value="InterPro"/>
</dbReference>
<dbReference type="GO" id="GO:0005634">
    <property type="term" value="C:nucleus"/>
    <property type="evidence" value="ECO:0007669"/>
    <property type="project" value="UniProtKB-SubCell"/>
</dbReference>
<comment type="similarity">
    <text evidence="2 5">Belongs to the GRF family.</text>
</comment>
<feature type="short sequence motif" description="Bipartite nuclear localization signal" evidence="4">
    <location>
        <begin position="80"/>
        <end position="90"/>
    </location>
</feature>
<organism evidence="9 10">
    <name type="scientific">Colocasia esculenta</name>
    <name type="common">Wild taro</name>
    <name type="synonym">Arum esculentum</name>
    <dbReference type="NCBI Taxonomy" id="4460"/>
    <lineage>
        <taxon>Eukaryota</taxon>
        <taxon>Viridiplantae</taxon>
        <taxon>Streptophyta</taxon>
        <taxon>Embryophyta</taxon>
        <taxon>Tracheophyta</taxon>
        <taxon>Spermatophyta</taxon>
        <taxon>Magnoliopsida</taxon>
        <taxon>Liliopsida</taxon>
        <taxon>Araceae</taxon>
        <taxon>Aroideae</taxon>
        <taxon>Colocasieae</taxon>
        <taxon>Colocasia</taxon>
    </lineage>
</organism>
<comment type="domain">
    <text evidence="5">The QLQ domain and WRC domain may be involved in protein-protein interaction and DNA-binding, respectively.</text>
</comment>
<dbReference type="EMBL" id="NMUH01002667">
    <property type="protein sequence ID" value="MQM01365.1"/>
    <property type="molecule type" value="Genomic_DNA"/>
</dbReference>
<gene>
    <name evidence="9" type="ORF">Taro_034120</name>
</gene>